<keyword evidence="4" id="KW-0378">Hydrolase</keyword>
<proteinExistence type="inferred from homology"/>
<dbReference type="PANTHER" id="PTHR30480:SF13">
    <property type="entry name" value="BETA-HEXOSAMINIDASE"/>
    <property type="match status" value="1"/>
</dbReference>
<dbReference type="InterPro" id="IPR017853">
    <property type="entry name" value="GH"/>
</dbReference>
<evidence type="ECO:0000313" key="7">
    <source>
        <dbReference type="EMBL" id="SVB59183.1"/>
    </source>
</evidence>
<evidence type="ECO:0000256" key="5">
    <source>
        <dbReference type="ARBA" id="ARBA00023295"/>
    </source>
</evidence>
<reference evidence="7" key="1">
    <citation type="submission" date="2018-05" db="EMBL/GenBank/DDBJ databases">
        <authorList>
            <person name="Lanie J.A."/>
            <person name="Ng W.-L."/>
            <person name="Kazmierczak K.M."/>
            <person name="Andrzejewski T.M."/>
            <person name="Davidsen T.M."/>
            <person name="Wayne K.J."/>
            <person name="Tettelin H."/>
            <person name="Glass J.I."/>
            <person name="Rusch D."/>
            <person name="Podicherti R."/>
            <person name="Tsui H.-C.T."/>
            <person name="Winkler M.E."/>
        </authorList>
    </citation>
    <scope>NUCLEOTIDE SEQUENCE</scope>
</reference>
<dbReference type="InterPro" id="IPR001764">
    <property type="entry name" value="Glyco_hydro_3_N"/>
</dbReference>
<gene>
    <name evidence="7" type="ORF">METZ01_LOCUS212037</name>
</gene>
<dbReference type="SUPFAM" id="SSF51445">
    <property type="entry name" value="(Trans)glycosidases"/>
    <property type="match status" value="1"/>
</dbReference>
<sequence>MINRKAFIVGIKSTSLSKKEIIFLKKHKPWGVILFSRNVKGFEQIKKLIKAIRFIFKDKKYPILIDQEGGRVNRLNKLIETSILTAELFGDLYKKNKKKFFNYYKIYINQISYLLNEIGVNINTVPVLDVRRAKSSNVIGDRSYSSLPKNVSKIGDFCIKEFKKKGIGTVIKHIPGHGLAKVDSHNLTPIVKKKIKYLYKNDFVPFKNKKTFFAMTAHVIYKDIDPINTATHSPKIIKLIRKKIGFKNIIISDDISMKGLKYSIKQNLQKALSAGCNLILHCNANYSEMRTVAENSPMIDNFIIQKTSQFYKFLS</sequence>
<protein>
    <recommendedName>
        <fullName evidence="3">beta-N-acetylhexosaminidase</fullName>
        <ecNumber evidence="3">3.2.1.52</ecNumber>
    </recommendedName>
</protein>
<comment type="catalytic activity">
    <reaction evidence="1">
        <text>Hydrolysis of terminal non-reducing N-acetyl-D-hexosamine residues in N-acetyl-beta-D-hexosaminides.</text>
        <dbReference type="EC" id="3.2.1.52"/>
    </reaction>
</comment>
<comment type="similarity">
    <text evidence="2">Belongs to the glycosyl hydrolase 3 family.</text>
</comment>
<accession>A0A382FAG3</accession>
<organism evidence="7">
    <name type="scientific">marine metagenome</name>
    <dbReference type="NCBI Taxonomy" id="408172"/>
    <lineage>
        <taxon>unclassified sequences</taxon>
        <taxon>metagenomes</taxon>
        <taxon>ecological metagenomes</taxon>
    </lineage>
</organism>
<dbReference type="InterPro" id="IPR050226">
    <property type="entry name" value="NagZ_Beta-hexosaminidase"/>
</dbReference>
<dbReference type="EC" id="3.2.1.52" evidence="3"/>
<dbReference type="NCBIfam" id="NF003740">
    <property type="entry name" value="PRK05337.1"/>
    <property type="match status" value="1"/>
</dbReference>
<dbReference type="GO" id="GO:0005975">
    <property type="term" value="P:carbohydrate metabolic process"/>
    <property type="evidence" value="ECO:0007669"/>
    <property type="project" value="InterPro"/>
</dbReference>
<dbReference type="Gene3D" id="3.20.20.300">
    <property type="entry name" value="Glycoside hydrolase, family 3, N-terminal domain"/>
    <property type="match status" value="1"/>
</dbReference>
<keyword evidence="5" id="KW-0326">Glycosidase</keyword>
<dbReference type="PANTHER" id="PTHR30480">
    <property type="entry name" value="BETA-HEXOSAMINIDASE-RELATED"/>
    <property type="match status" value="1"/>
</dbReference>
<evidence type="ECO:0000256" key="2">
    <source>
        <dbReference type="ARBA" id="ARBA00005336"/>
    </source>
</evidence>
<name>A0A382FAG3_9ZZZZ</name>
<evidence type="ECO:0000256" key="1">
    <source>
        <dbReference type="ARBA" id="ARBA00001231"/>
    </source>
</evidence>
<dbReference type="AlphaFoldDB" id="A0A382FAG3"/>
<evidence type="ECO:0000259" key="6">
    <source>
        <dbReference type="Pfam" id="PF00933"/>
    </source>
</evidence>
<evidence type="ECO:0000256" key="4">
    <source>
        <dbReference type="ARBA" id="ARBA00022801"/>
    </source>
</evidence>
<dbReference type="InterPro" id="IPR036962">
    <property type="entry name" value="Glyco_hydro_3_N_sf"/>
</dbReference>
<feature type="domain" description="Glycoside hydrolase family 3 N-terminal" evidence="6">
    <location>
        <begin position="22"/>
        <end position="294"/>
    </location>
</feature>
<dbReference type="GO" id="GO:0004563">
    <property type="term" value="F:beta-N-acetylhexosaminidase activity"/>
    <property type="evidence" value="ECO:0007669"/>
    <property type="project" value="UniProtKB-EC"/>
</dbReference>
<evidence type="ECO:0000256" key="3">
    <source>
        <dbReference type="ARBA" id="ARBA00012663"/>
    </source>
</evidence>
<dbReference type="EMBL" id="UINC01048535">
    <property type="protein sequence ID" value="SVB59183.1"/>
    <property type="molecule type" value="Genomic_DNA"/>
</dbReference>
<dbReference type="Pfam" id="PF00933">
    <property type="entry name" value="Glyco_hydro_3"/>
    <property type="match status" value="1"/>
</dbReference>
<dbReference type="GO" id="GO:0009254">
    <property type="term" value="P:peptidoglycan turnover"/>
    <property type="evidence" value="ECO:0007669"/>
    <property type="project" value="TreeGrafter"/>
</dbReference>